<evidence type="ECO:0000313" key="2">
    <source>
        <dbReference type="EMBL" id="CAC5394624.1"/>
    </source>
</evidence>
<evidence type="ECO:0000256" key="1">
    <source>
        <dbReference type="SAM" id="MobiDB-lite"/>
    </source>
</evidence>
<evidence type="ECO:0000313" key="3">
    <source>
        <dbReference type="Proteomes" id="UP000507470"/>
    </source>
</evidence>
<reference evidence="2 3" key="1">
    <citation type="submission" date="2020-06" db="EMBL/GenBank/DDBJ databases">
        <authorList>
            <person name="Li R."/>
            <person name="Bekaert M."/>
        </authorList>
    </citation>
    <scope>NUCLEOTIDE SEQUENCE [LARGE SCALE GENOMIC DNA]</scope>
    <source>
        <strain evidence="3">wild</strain>
    </source>
</reference>
<dbReference type="EMBL" id="CACVKT020005335">
    <property type="protein sequence ID" value="CAC5394624.1"/>
    <property type="molecule type" value="Genomic_DNA"/>
</dbReference>
<proteinExistence type="predicted"/>
<protein>
    <submittedName>
        <fullName evidence="2">Uncharacterized protein</fullName>
    </submittedName>
</protein>
<name>A0A6J8CI10_MYTCO</name>
<feature type="compositionally biased region" description="Basic and acidic residues" evidence="1">
    <location>
        <begin position="210"/>
        <end position="230"/>
    </location>
</feature>
<dbReference type="AlphaFoldDB" id="A0A6J8CI10"/>
<feature type="compositionally biased region" description="Polar residues" evidence="1">
    <location>
        <begin position="196"/>
        <end position="209"/>
    </location>
</feature>
<gene>
    <name evidence="2" type="ORF">MCOR_29356</name>
</gene>
<organism evidence="2 3">
    <name type="scientific">Mytilus coruscus</name>
    <name type="common">Sea mussel</name>
    <dbReference type="NCBI Taxonomy" id="42192"/>
    <lineage>
        <taxon>Eukaryota</taxon>
        <taxon>Metazoa</taxon>
        <taxon>Spiralia</taxon>
        <taxon>Lophotrochozoa</taxon>
        <taxon>Mollusca</taxon>
        <taxon>Bivalvia</taxon>
        <taxon>Autobranchia</taxon>
        <taxon>Pteriomorphia</taxon>
        <taxon>Mytilida</taxon>
        <taxon>Mytiloidea</taxon>
        <taxon>Mytilidae</taxon>
        <taxon>Mytilinae</taxon>
        <taxon>Mytilus</taxon>
    </lineage>
</organism>
<feature type="region of interest" description="Disordered" evidence="1">
    <location>
        <begin position="187"/>
        <end position="230"/>
    </location>
</feature>
<dbReference type="Proteomes" id="UP000507470">
    <property type="component" value="Unassembled WGS sequence"/>
</dbReference>
<keyword evidence="3" id="KW-1185">Reference proteome</keyword>
<accession>A0A6J8CI10</accession>
<sequence length="230" mass="26608">MMNILTDHRAVSCDLEKFWGLEALGVSGSDHINSQSEVVREYGEKCIILENGKNTANLPRKQNFHPLPHSYGNAFCTKIANSFCTQQVLLTIINGQEKAIIEENKDSPVPDDNTESDFELANEIMEINQKIKQHDNEAQHTFKIIPIDFKYGRNEMKESKDYIKNILRNIGIVGWKTRIRKPRKLKREIKEHKETSSTGRSTKETNTNWDNKRKLDELKDMIGEKGTRYE</sequence>